<dbReference type="EMBL" id="BT121211">
    <property type="protein sequence ID" value="ADD38141.1"/>
    <property type="molecule type" value="mRNA"/>
</dbReference>
<name>C1BTM8_LEPSM</name>
<evidence type="ECO:0000313" key="4">
    <source>
        <dbReference type="EMBL" id="ACO12381.1"/>
    </source>
</evidence>
<evidence type="ECO:0000313" key="8">
    <source>
        <dbReference type="Proteomes" id="UP000675881"/>
    </source>
</evidence>
<dbReference type="PANTHER" id="PTHR24036">
    <property type="entry name" value="SKELETOR-RELATED"/>
    <property type="match status" value="1"/>
</dbReference>
<dbReference type="InterPro" id="IPR052126">
    <property type="entry name" value="Spindle_Org/Thrombomodulin"/>
</dbReference>
<dbReference type="PROSITE" id="PS51549">
    <property type="entry name" value="DM13"/>
    <property type="match status" value="1"/>
</dbReference>
<reference evidence="7" key="3">
    <citation type="submission" date="2014-05" db="EMBL/GenBank/DDBJ databases">
        <authorList>
            <person name="Chronopoulou M."/>
        </authorList>
    </citation>
    <scope>NUCLEOTIDE SEQUENCE</scope>
    <source>
        <tissue evidence="7">Whole organism</tissue>
    </source>
</reference>
<reference evidence="5" key="2">
    <citation type="submission" date="2010-03" db="EMBL/GenBank/DDBJ databases">
        <title>Atlantic Lepeophtheirus salmonis ESTs and full-length cDNAs.</title>
        <authorList>
            <person name="Yasuike M."/>
            <person name="von Schalburg K."/>
            <person name="Cooper G."/>
            <person name="Leong J."/>
            <person name="Nilsen F."/>
            <person name="Jones S.R.M."/>
            <person name="Koop B.F."/>
        </authorList>
    </citation>
    <scope>NUCLEOTIDE SEQUENCE</scope>
    <source>
        <strain evidence="5">Atlantic form</strain>
        <tissue evidence="5">Mixed tissue</tissue>
    </source>
</reference>
<evidence type="ECO:0000313" key="6">
    <source>
        <dbReference type="EMBL" id="CAF3021885.1"/>
    </source>
</evidence>
<accession>C1BTM8</accession>
<feature type="chain" id="PRO_5013520351" evidence="2">
    <location>
        <begin position="23"/>
        <end position="147"/>
    </location>
</feature>
<evidence type="ECO:0000313" key="7">
    <source>
        <dbReference type="EMBL" id="CDW25187.1"/>
    </source>
</evidence>
<dbReference type="Proteomes" id="UP000675881">
    <property type="component" value="Chromosome 8"/>
</dbReference>
<proteinExistence type="evidence at transcript level"/>
<dbReference type="EMBL" id="BT077957">
    <property type="protein sequence ID" value="ACO12381.1"/>
    <property type="molecule type" value="mRNA"/>
</dbReference>
<feature type="domain" description="DM13" evidence="3">
    <location>
        <begin position="31"/>
        <end position="141"/>
    </location>
</feature>
<dbReference type="AlphaFoldDB" id="C1BTM8"/>
<keyword evidence="1" id="KW-0677">Repeat</keyword>
<reference evidence="4" key="1">
    <citation type="submission" date="2009-06" db="EMBL/GenBank/DDBJ databases">
        <title>Lepeophtheirus salmonis ESTs and full-length cDNAs.</title>
        <authorList>
            <person name="Yasuike M."/>
            <person name="von Schalburg K."/>
            <person name="Cooper G."/>
            <person name="Leong J."/>
            <person name="Jones S.R.M."/>
            <person name="Koop B.F."/>
        </authorList>
    </citation>
    <scope>NUCLEOTIDE SEQUENCE</scope>
    <source>
        <strain evidence="4">Pacific form</strain>
        <tissue evidence="4">Whole</tissue>
    </source>
</reference>
<dbReference type="InterPro" id="IPR019545">
    <property type="entry name" value="DM13_domain"/>
</dbReference>
<feature type="signal peptide" evidence="2">
    <location>
        <begin position="1"/>
        <end position="22"/>
    </location>
</feature>
<dbReference type="EMBL" id="HG994587">
    <property type="protein sequence ID" value="CAF3021885.1"/>
    <property type="molecule type" value="Genomic_DNA"/>
</dbReference>
<sequence>MFFENKFLVLTLILCNIYCVLSKTVSPLEKQSLVRLGRLRCTKHSVGGEIYVKDYNTLVLENFTYDGHAPDAFFYVGTKNTLPNSHGIRIQYPPGSNEPLRKFNGERVEIKLPNGLSLRDITWFSVWCRAYAVNFGDVLFYSRNRIC</sequence>
<protein>
    <submittedName>
        <fullName evidence="6">(salmon louse) hypothetical protein</fullName>
    </submittedName>
    <submittedName>
        <fullName evidence="4">DOMON domain-containing protein CG14681</fullName>
    </submittedName>
    <submittedName>
        <fullName evidence="7">Putative LOC100877328 [Megachile rotundata]</fullName>
    </submittedName>
</protein>
<evidence type="ECO:0000313" key="5">
    <source>
        <dbReference type="EMBL" id="ADD38141.1"/>
    </source>
</evidence>
<dbReference type="SMART" id="SM00686">
    <property type="entry name" value="DM13"/>
    <property type="match status" value="1"/>
</dbReference>
<evidence type="ECO:0000256" key="2">
    <source>
        <dbReference type="SAM" id="SignalP"/>
    </source>
</evidence>
<dbReference type="Pfam" id="PF10517">
    <property type="entry name" value="DM13"/>
    <property type="match status" value="1"/>
</dbReference>
<reference evidence="6" key="4">
    <citation type="submission" date="2021-02" db="EMBL/GenBank/DDBJ databases">
        <authorList>
            <person name="Bekaert M."/>
        </authorList>
    </citation>
    <scope>NUCLEOTIDE SEQUENCE</scope>
    <source>
        <strain evidence="6">IoA-00</strain>
    </source>
</reference>
<keyword evidence="8" id="KW-1185">Reference proteome</keyword>
<organism evidence="4">
    <name type="scientific">Lepeophtheirus salmonis</name>
    <name type="common">Salmon louse</name>
    <name type="synonym">Caligus salmonis</name>
    <dbReference type="NCBI Taxonomy" id="72036"/>
    <lineage>
        <taxon>Eukaryota</taxon>
        <taxon>Metazoa</taxon>
        <taxon>Ecdysozoa</taxon>
        <taxon>Arthropoda</taxon>
        <taxon>Crustacea</taxon>
        <taxon>Multicrustacea</taxon>
        <taxon>Hexanauplia</taxon>
        <taxon>Copepoda</taxon>
        <taxon>Siphonostomatoida</taxon>
        <taxon>Caligidae</taxon>
        <taxon>Lepeophtheirus</taxon>
    </lineage>
</organism>
<evidence type="ECO:0000256" key="1">
    <source>
        <dbReference type="ARBA" id="ARBA00022737"/>
    </source>
</evidence>
<gene>
    <name evidence="4" type="primary">DOMON</name>
    <name evidence="6" type="ORF">LSAA_14029</name>
</gene>
<evidence type="ECO:0000259" key="3">
    <source>
        <dbReference type="PROSITE" id="PS51549"/>
    </source>
</evidence>
<keyword evidence="2" id="KW-0732">Signal</keyword>
<dbReference type="OrthoDB" id="2448405at2759"/>
<dbReference type="PANTHER" id="PTHR24036:SF5">
    <property type="entry name" value="THROMBOMODULIN"/>
    <property type="match status" value="1"/>
</dbReference>
<dbReference type="EMBL" id="HACA01007826">
    <property type="protein sequence ID" value="CDW25187.1"/>
    <property type="molecule type" value="Transcribed_RNA"/>
</dbReference>